<organism evidence="1 2">
    <name type="scientific">Pluteus cervinus</name>
    <dbReference type="NCBI Taxonomy" id="181527"/>
    <lineage>
        <taxon>Eukaryota</taxon>
        <taxon>Fungi</taxon>
        <taxon>Dikarya</taxon>
        <taxon>Basidiomycota</taxon>
        <taxon>Agaricomycotina</taxon>
        <taxon>Agaricomycetes</taxon>
        <taxon>Agaricomycetidae</taxon>
        <taxon>Agaricales</taxon>
        <taxon>Pluteineae</taxon>
        <taxon>Pluteaceae</taxon>
        <taxon>Pluteus</taxon>
    </lineage>
</organism>
<reference evidence="1 2" key="1">
    <citation type="journal article" date="2019" name="Nat. Ecol. Evol.">
        <title>Megaphylogeny resolves global patterns of mushroom evolution.</title>
        <authorList>
            <person name="Varga T."/>
            <person name="Krizsan K."/>
            <person name="Foldi C."/>
            <person name="Dima B."/>
            <person name="Sanchez-Garcia M."/>
            <person name="Sanchez-Ramirez S."/>
            <person name="Szollosi G.J."/>
            <person name="Szarkandi J.G."/>
            <person name="Papp V."/>
            <person name="Albert L."/>
            <person name="Andreopoulos W."/>
            <person name="Angelini C."/>
            <person name="Antonin V."/>
            <person name="Barry K.W."/>
            <person name="Bougher N.L."/>
            <person name="Buchanan P."/>
            <person name="Buyck B."/>
            <person name="Bense V."/>
            <person name="Catcheside P."/>
            <person name="Chovatia M."/>
            <person name="Cooper J."/>
            <person name="Damon W."/>
            <person name="Desjardin D."/>
            <person name="Finy P."/>
            <person name="Geml J."/>
            <person name="Haridas S."/>
            <person name="Hughes K."/>
            <person name="Justo A."/>
            <person name="Karasinski D."/>
            <person name="Kautmanova I."/>
            <person name="Kiss B."/>
            <person name="Kocsube S."/>
            <person name="Kotiranta H."/>
            <person name="LaButti K.M."/>
            <person name="Lechner B.E."/>
            <person name="Liimatainen K."/>
            <person name="Lipzen A."/>
            <person name="Lukacs Z."/>
            <person name="Mihaltcheva S."/>
            <person name="Morgado L.N."/>
            <person name="Niskanen T."/>
            <person name="Noordeloos M.E."/>
            <person name="Ohm R.A."/>
            <person name="Ortiz-Santana B."/>
            <person name="Ovrebo C."/>
            <person name="Racz N."/>
            <person name="Riley R."/>
            <person name="Savchenko A."/>
            <person name="Shiryaev A."/>
            <person name="Soop K."/>
            <person name="Spirin V."/>
            <person name="Szebenyi C."/>
            <person name="Tomsovsky M."/>
            <person name="Tulloss R.E."/>
            <person name="Uehling J."/>
            <person name="Grigoriev I.V."/>
            <person name="Vagvolgyi C."/>
            <person name="Papp T."/>
            <person name="Martin F.M."/>
            <person name="Miettinen O."/>
            <person name="Hibbett D.S."/>
            <person name="Nagy L.G."/>
        </authorList>
    </citation>
    <scope>NUCLEOTIDE SEQUENCE [LARGE SCALE GENOMIC DNA]</scope>
    <source>
        <strain evidence="1 2">NL-1719</strain>
    </source>
</reference>
<protein>
    <submittedName>
        <fullName evidence="1">PNK3P-domain-containing protein</fullName>
    </submittedName>
</protein>
<gene>
    <name evidence="1" type="ORF">BDN72DRAFT_887211</name>
</gene>
<name>A0ACD3B461_9AGAR</name>
<accession>A0ACD3B461</accession>
<dbReference type="Proteomes" id="UP000308600">
    <property type="component" value="Unassembled WGS sequence"/>
</dbReference>
<proteinExistence type="predicted"/>
<keyword evidence="2" id="KW-1185">Reference proteome</keyword>
<dbReference type="EMBL" id="ML208284">
    <property type="protein sequence ID" value="TFK72591.1"/>
    <property type="molecule type" value="Genomic_DNA"/>
</dbReference>
<sequence>MSSPSISSSSKRPRDGQALDTAQQKIPKIHPFFTKSSQPTSSSAFRWVPLGPKHTCLHALNLDPQPSSKVAAFDLDGTLIKSTIGTRGVKDPLQWEWWRSQVPDKLRDLHSQGYSIVIISNQALRPAAIKSWKNKIELFASSLPNLPFRLFAATEKDVYRKPLPGMWYELDRIFREQGVELDKSISLFVGDAAGRRGDFAGTDRKWAINLEIPFHTPEEYFLNLSPVPFTLEGFKVQSLPIPQVSPTSSPILPISPKCEIVVFVGYPCLGKTSFYRQHFQGAGYVHVNQDTLKTREKCVKLARESIEAGKSCVIDNTNRDESTRKFYIDLAKTKGIPVRCFLFEGSIELAWHNDLYRTYLSANGDKRALVPYGGLVSFRDKFEEPATDEGFSEIRRVNWVFRGTPDEERKWSMWLQVDGK</sequence>
<evidence type="ECO:0000313" key="2">
    <source>
        <dbReference type="Proteomes" id="UP000308600"/>
    </source>
</evidence>
<evidence type="ECO:0000313" key="1">
    <source>
        <dbReference type="EMBL" id="TFK72591.1"/>
    </source>
</evidence>